<feature type="chain" id="PRO_5010699685" description="AAA+ family ATPase" evidence="1">
    <location>
        <begin position="22"/>
        <end position="125"/>
    </location>
</feature>
<dbReference type="AlphaFoldDB" id="A0A1W2BN06"/>
<feature type="signal peptide" evidence="1">
    <location>
        <begin position="1"/>
        <end position="21"/>
    </location>
</feature>
<keyword evidence="1" id="KW-0732">Signal</keyword>
<accession>A0A1W2BN06</accession>
<dbReference type="RefSeq" id="WP_084352557.1">
    <property type="nucleotide sequence ID" value="NZ_FWYD01000004.1"/>
</dbReference>
<dbReference type="OrthoDB" id="7308154at2"/>
<evidence type="ECO:0000313" key="2">
    <source>
        <dbReference type="EMBL" id="SMC73908.1"/>
    </source>
</evidence>
<dbReference type="EMBL" id="FWYD01000004">
    <property type="protein sequence ID" value="SMC73908.1"/>
    <property type="molecule type" value="Genomic_DNA"/>
</dbReference>
<evidence type="ECO:0000313" key="3">
    <source>
        <dbReference type="Proteomes" id="UP000192330"/>
    </source>
</evidence>
<sequence>MKLIPIALILSVCLTPAVATAQETAPEVDEAPSLMERGARLFMRGIMEEMGPTLKELEGLAQDVSPAMKNFARNMGPALRDLMTEVEDWSVYDAPEILPNGDILIRRKPDAAPMDRPLKDGEIDL</sequence>
<protein>
    <recommendedName>
        <fullName evidence="4">AAA+ family ATPase</fullName>
    </recommendedName>
</protein>
<name>A0A1W2BN06_9RHOB</name>
<gene>
    <name evidence="2" type="ORF">SAMN06295998_104160</name>
</gene>
<evidence type="ECO:0008006" key="4">
    <source>
        <dbReference type="Google" id="ProtNLM"/>
    </source>
</evidence>
<proteinExistence type="predicted"/>
<reference evidence="2 3" key="1">
    <citation type="submission" date="2017-04" db="EMBL/GenBank/DDBJ databases">
        <authorList>
            <person name="Afonso C.L."/>
            <person name="Miller P.J."/>
            <person name="Scott M.A."/>
            <person name="Spackman E."/>
            <person name="Goraichik I."/>
            <person name="Dimitrov K.M."/>
            <person name="Suarez D.L."/>
            <person name="Swayne D.E."/>
        </authorList>
    </citation>
    <scope>NUCLEOTIDE SEQUENCE [LARGE SCALE GENOMIC DNA]</scope>
    <source>
        <strain evidence="2 3">CGMCC 1.12644</strain>
    </source>
</reference>
<evidence type="ECO:0000256" key="1">
    <source>
        <dbReference type="SAM" id="SignalP"/>
    </source>
</evidence>
<keyword evidence="3" id="KW-1185">Reference proteome</keyword>
<dbReference type="STRING" id="1387277.SAMN06295998_104160"/>
<organism evidence="2 3">
    <name type="scientific">Primorskyibacter flagellatus</name>
    <dbReference type="NCBI Taxonomy" id="1387277"/>
    <lineage>
        <taxon>Bacteria</taxon>
        <taxon>Pseudomonadati</taxon>
        <taxon>Pseudomonadota</taxon>
        <taxon>Alphaproteobacteria</taxon>
        <taxon>Rhodobacterales</taxon>
        <taxon>Roseobacteraceae</taxon>
        <taxon>Primorskyibacter</taxon>
    </lineage>
</organism>
<dbReference type="Proteomes" id="UP000192330">
    <property type="component" value="Unassembled WGS sequence"/>
</dbReference>